<evidence type="ECO:0000313" key="16">
    <source>
        <dbReference type="EMBL" id="CAF3325766.1"/>
    </source>
</evidence>
<dbReference type="EMBL" id="CAJNXB010003581">
    <property type="protein sequence ID" value="CAF3325766.1"/>
    <property type="molecule type" value="Genomic_DNA"/>
</dbReference>
<dbReference type="InterPro" id="IPR013761">
    <property type="entry name" value="SAM/pointed_sf"/>
</dbReference>
<dbReference type="AlphaFoldDB" id="A0A817U4C5"/>
<evidence type="ECO:0000256" key="2">
    <source>
        <dbReference type="ARBA" id="ARBA00022473"/>
    </source>
</evidence>
<dbReference type="GO" id="GO:0014069">
    <property type="term" value="C:postsynaptic density"/>
    <property type="evidence" value="ECO:0007669"/>
    <property type="project" value="TreeGrafter"/>
</dbReference>
<dbReference type="GO" id="GO:0015629">
    <property type="term" value="C:actin cytoskeleton"/>
    <property type="evidence" value="ECO:0007669"/>
    <property type="project" value="TreeGrafter"/>
</dbReference>
<feature type="region of interest" description="Disordered" evidence="13">
    <location>
        <begin position="591"/>
        <end position="664"/>
    </location>
</feature>
<dbReference type="Pfam" id="PF00595">
    <property type="entry name" value="PDZ"/>
    <property type="match status" value="1"/>
</dbReference>
<evidence type="ECO:0000313" key="17">
    <source>
        <dbReference type="EMBL" id="CAF4240841.1"/>
    </source>
</evidence>
<dbReference type="SUPFAM" id="SSF47769">
    <property type="entry name" value="SAM/Pointed domain"/>
    <property type="match status" value="1"/>
</dbReference>
<sequence length="851" mass="97003">MADILIHSAVPSLFTHTESASNLFADTSTESPQANTKYNCHASRLRNTFIEHSLLSNDLNSKKHSSNSSLIVDDHTARFIKTKEMFQTLDETSRHNNASLLRLKPIENNQQEHSRNISSNFSGTSSNRSSTSFANYDDEVPYAVIHRKNPNSEQHIDFPADSFQQHKKQEHDEHDKINVLSTLSSKQMTSHAVSIALPPSVLKPMDHLNTIFVKPTKIEHSLPKLVFQDDDIHEQSNLIEDSIINEPNHIQENDNESSDIFYEQPGIPELDDDDDDDDNFDQNRTRRVKFSNAPIRVYPTYSPSEYNRRNDDIDPFSATAEYELEKRIEKMDVFTVEIEKGPEGLGISVLGMGVGADSGLEKLGIFVKSLNPQGVVAKNGKIKVGDQIIEVNGCSLVGVTHGYAKDVLKSTIGLVKFLIGREKDVGNSEIPGLIQRSLQLDQERDEMSRALKQYRDEYYEKTLMDHDEIKDQEQTDSKIVNEFEIEILKQCYESLEDTLEKTEKEKERCQQLHEQIENDLKQMKEKYFKAKVLIKEFQDREIKLRQQHKELNEQQEKRINELMKKIDELENIIATLVSKSDENALPKANESIVSDSSDIPPEHILSRTNASSSQLLPTTSRHTIATSSVQFPSRSLDKMPTYEQQTEEPSENASSNNKSDDQLDIEDDKDSLLNRIHVSKTYPRHLPSKHFSTPSLGEVVNDCDIIDTRSQISKVPSLEQTNNDSFSTDEYIKIKHWTSDQCIQWLTVQTMSSLIPIFLNRNIDGEKLLLLDSAKMKALGIKSSKDRDQLKAKIKELRHAEVNRLRERLLSQSSSPFHRSVVNIGHRLRSSSLTKLKERRFFGSSSSNSGK</sequence>
<dbReference type="InterPro" id="IPR043446">
    <property type="entry name" value="Neurabin-like"/>
</dbReference>
<evidence type="ECO:0000256" key="13">
    <source>
        <dbReference type="SAM" id="MobiDB-lite"/>
    </source>
</evidence>
<reference evidence="16" key="1">
    <citation type="submission" date="2021-02" db="EMBL/GenBank/DDBJ databases">
        <authorList>
            <person name="Nowell W R."/>
        </authorList>
    </citation>
    <scope>NUCLEOTIDE SEQUENCE</scope>
</reference>
<dbReference type="OrthoDB" id="62701at2759"/>
<dbReference type="Gene3D" id="1.10.150.50">
    <property type="entry name" value="Transcription Factor, Ets-1"/>
    <property type="match status" value="1"/>
</dbReference>
<dbReference type="GO" id="GO:0031175">
    <property type="term" value="P:neuron projection development"/>
    <property type="evidence" value="ECO:0007669"/>
    <property type="project" value="TreeGrafter"/>
</dbReference>
<gene>
    <name evidence="16" type="ORF">TIS948_LOCUS20684</name>
    <name evidence="17" type="ORF">UJA718_LOCUS8926</name>
</gene>
<dbReference type="SMART" id="SM00454">
    <property type="entry name" value="SAM"/>
    <property type="match status" value="1"/>
</dbReference>
<dbReference type="GO" id="GO:0007015">
    <property type="term" value="P:actin filament organization"/>
    <property type="evidence" value="ECO:0007669"/>
    <property type="project" value="TreeGrafter"/>
</dbReference>
<dbReference type="GO" id="GO:0019722">
    <property type="term" value="P:calcium-mediated signaling"/>
    <property type="evidence" value="ECO:0007669"/>
    <property type="project" value="TreeGrafter"/>
</dbReference>
<evidence type="ECO:0000256" key="1">
    <source>
        <dbReference type="ARBA" id="ARBA00004245"/>
    </source>
</evidence>
<evidence type="ECO:0000259" key="14">
    <source>
        <dbReference type="PROSITE" id="PS50105"/>
    </source>
</evidence>
<keyword evidence="6" id="KW-0524">Neurogenesis</keyword>
<proteinExistence type="predicted"/>
<accession>A0A817U4C5</accession>
<feature type="domain" description="PDZ" evidence="15">
    <location>
        <begin position="335"/>
        <end position="423"/>
    </location>
</feature>
<keyword evidence="5" id="KW-0221">Differentiation</keyword>
<dbReference type="SUPFAM" id="SSF50156">
    <property type="entry name" value="PDZ domain-like"/>
    <property type="match status" value="1"/>
</dbReference>
<evidence type="ECO:0000313" key="18">
    <source>
        <dbReference type="Proteomes" id="UP000663825"/>
    </source>
</evidence>
<feature type="compositionally biased region" description="Low complexity" evidence="13">
    <location>
        <begin position="116"/>
        <end position="130"/>
    </location>
</feature>
<dbReference type="PROSITE" id="PS50105">
    <property type="entry name" value="SAM_DOMAIN"/>
    <property type="match status" value="1"/>
</dbReference>
<keyword evidence="19" id="KW-1185">Reference proteome</keyword>
<evidence type="ECO:0000256" key="3">
    <source>
        <dbReference type="ARBA" id="ARBA00022490"/>
    </source>
</evidence>
<dbReference type="PROSITE" id="PS50106">
    <property type="entry name" value="PDZ"/>
    <property type="match status" value="1"/>
</dbReference>
<evidence type="ECO:0000256" key="5">
    <source>
        <dbReference type="ARBA" id="ARBA00022782"/>
    </source>
</evidence>
<evidence type="ECO:0000256" key="10">
    <source>
        <dbReference type="ARBA" id="ARBA00023212"/>
    </source>
</evidence>
<dbReference type="Pfam" id="PF17817">
    <property type="entry name" value="PDZ_5"/>
    <property type="match status" value="1"/>
</dbReference>
<dbReference type="Proteomes" id="UP000663825">
    <property type="component" value="Unassembled WGS sequence"/>
</dbReference>
<feature type="region of interest" description="Disordered" evidence="13">
    <location>
        <begin position="259"/>
        <end position="282"/>
    </location>
</feature>
<keyword evidence="9" id="KW-0009">Actin-binding</keyword>
<dbReference type="InterPro" id="IPR001478">
    <property type="entry name" value="PDZ"/>
</dbReference>
<protein>
    <recommendedName>
        <fullName evidence="20">Neurabin-1</fullName>
    </recommendedName>
</protein>
<evidence type="ECO:0000259" key="15">
    <source>
        <dbReference type="PROSITE" id="PS50106"/>
    </source>
</evidence>
<feature type="coiled-coil region" evidence="12">
    <location>
        <begin position="485"/>
        <end position="579"/>
    </location>
</feature>
<dbReference type="Proteomes" id="UP000663873">
    <property type="component" value="Unassembled WGS sequence"/>
</dbReference>
<dbReference type="GO" id="GO:0030425">
    <property type="term" value="C:dendrite"/>
    <property type="evidence" value="ECO:0007669"/>
    <property type="project" value="TreeGrafter"/>
</dbReference>
<comment type="subcellular location">
    <subcellularLocation>
        <location evidence="1">Cytoplasm</location>
        <location evidence="1">Cytoskeleton</location>
    </subcellularLocation>
    <subcellularLocation>
        <location evidence="11">Synapse</location>
    </subcellularLocation>
</comment>
<evidence type="ECO:0000256" key="7">
    <source>
        <dbReference type="ARBA" id="ARBA00023018"/>
    </source>
</evidence>
<dbReference type="SMART" id="SM00228">
    <property type="entry name" value="PDZ"/>
    <property type="match status" value="1"/>
</dbReference>
<feature type="domain" description="SAM" evidence="14">
    <location>
        <begin position="737"/>
        <end position="800"/>
    </location>
</feature>
<dbReference type="InterPro" id="IPR001660">
    <property type="entry name" value="SAM"/>
</dbReference>
<evidence type="ECO:0000256" key="12">
    <source>
        <dbReference type="SAM" id="Coils"/>
    </source>
</evidence>
<feature type="compositionally biased region" description="Polar residues" evidence="13">
    <location>
        <begin position="606"/>
        <end position="633"/>
    </location>
</feature>
<keyword evidence="8 12" id="KW-0175">Coiled coil</keyword>
<evidence type="ECO:0000256" key="4">
    <source>
        <dbReference type="ARBA" id="ARBA00022553"/>
    </source>
</evidence>
<dbReference type="FunFam" id="2.30.42.10:FF:000010">
    <property type="entry name" value="Neurabin-1 isoform 1"/>
    <property type="match status" value="1"/>
</dbReference>
<dbReference type="GO" id="GO:0051015">
    <property type="term" value="F:actin filament binding"/>
    <property type="evidence" value="ECO:0007669"/>
    <property type="project" value="TreeGrafter"/>
</dbReference>
<dbReference type="Gene3D" id="2.30.42.10">
    <property type="match status" value="1"/>
</dbReference>
<dbReference type="InterPro" id="IPR040645">
    <property type="entry name" value="Neurabin-1/2_PDZ"/>
</dbReference>
<dbReference type="Pfam" id="PF00536">
    <property type="entry name" value="SAM_1"/>
    <property type="match status" value="1"/>
</dbReference>
<dbReference type="EMBL" id="CAJOBP010000969">
    <property type="protein sequence ID" value="CAF4240841.1"/>
    <property type="molecule type" value="Genomic_DNA"/>
</dbReference>
<evidence type="ECO:0000313" key="19">
    <source>
        <dbReference type="Proteomes" id="UP000663873"/>
    </source>
</evidence>
<feature type="region of interest" description="Disordered" evidence="13">
    <location>
        <begin position="106"/>
        <end position="130"/>
    </location>
</feature>
<evidence type="ECO:0008006" key="20">
    <source>
        <dbReference type="Google" id="ProtNLM"/>
    </source>
</evidence>
<evidence type="ECO:0000256" key="8">
    <source>
        <dbReference type="ARBA" id="ARBA00023054"/>
    </source>
</evidence>
<dbReference type="PANTHER" id="PTHR16154:SF6">
    <property type="entry name" value="SPINOPHILIN, ISOFORM J"/>
    <property type="match status" value="1"/>
</dbReference>
<keyword evidence="4" id="KW-0597">Phosphoprotein</keyword>
<dbReference type="InterPro" id="IPR036034">
    <property type="entry name" value="PDZ_sf"/>
</dbReference>
<name>A0A817U4C5_9BILA</name>
<keyword evidence="2" id="KW-0217">Developmental protein</keyword>
<keyword evidence="10" id="KW-0206">Cytoskeleton</keyword>
<organism evidence="16 18">
    <name type="scientific">Rotaria socialis</name>
    <dbReference type="NCBI Taxonomy" id="392032"/>
    <lineage>
        <taxon>Eukaryota</taxon>
        <taxon>Metazoa</taxon>
        <taxon>Spiralia</taxon>
        <taxon>Gnathifera</taxon>
        <taxon>Rotifera</taxon>
        <taxon>Eurotatoria</taxon>
        <taxon>Bdelloidea</taxon>
        <taxon>Philodinida</taxon>
        <taxon>Philodinidae</taxon>
        <taxon>Rotaria</taxon>
    </lineage>
</organism>
<dbReference type="PANTHER" id="PTHR16154">
    <property type="entry name" value="NEURABIN"/>
    <property type="match status" value="1"/>
</dbReference>
<keyword evidence="7" id="KW-0770">Synapse</keyword>
<dbReference type="GO" id="GO:0005737">
    <property type="term" value="C:cytoplasm"/>
    <property type="evidence" value="ECO:0007669"/>
    <property type="project" value="TreeGrafter"/>
</dbReference>
<comment type="caution">
    <text evidence="16">The sequence shown here is derived from an EMBL/GenBank/DDBJ whole genome shotgun (WGS) entry which is preliminary data.</text>
</comment>
<evidence type="ECO:0000256" key="6">
    <source>
        <dbReference type="ARBA" id="ARBA00022902"/>
    </source>
</evidence>
<evidence type="ECO:0000256" key="9">
    <source>
        <dbReference type="ARBA" id="ARBA00023203"/>
    </source>
</evidence>
<evidence type="ECO:0000256" key="11">
    <source>
        <dbReference type="ARBA" id="ARBA00034103"/>
    </source>
</evidence>
<keyword evidence="3" id="KW-0963">Cytoplasm</keyword>
<feature type="compositionally biased region" description="Acidic residues" evidence="13">
    <location>
        <begin position="269"/>
        <end position="280"/>
    </location>
</feature>